<evidence type="ECO:0000313" key="8">
    <source>
        <dbReference type="Proteomes" id="UP000091820"/>
    </source>
</evidence>
<feature type="transmembrane region" description="Helical" evidence="5">
    <location>
        <begin position="481"/>
        <end position="500"/>
    </location>
</feature>
<keyword evidence="4 5" id="KW-0472">Membrane</keyword>
<protein>
    <recommendedName>
        <fullName evidence="6">Cationic amino acid transporter C-terminal domain-containing protein</fullName>
    </recommendedName>
</protein>
<dbReference type="GO" id="GO:0097638">
    <property type="term" value="P:L-arginine import across plasma membrane"/>
    <property type="evidence" value="ECO:0007669"/>
    <property type="project" value="TreeGrafter"/>
</dbReference>
<dbReference type="EnsemblMetazoa" id="GBRI030177-RA">
    <property type="protein sequence ID" value="GBRI030177-PA"/>
    <property type="gene ID" value="GBRI030177"/>
</dbReference>
<dbReference type="PANTHER" id="PTHR43243:SF95">
    <property type="entry name" value="LD37241P"/>
    <property type="match status" value="1"/>
</dbReference>
<dbReference type="GO" id="GO:0015189">
    <property type="term" value="F:L-lysine transmembrane transporter activity"/>
    <property type="evidence" value="ECO:0007669"/>
    <property type="project" value="TreeGrafter"/>
</dbReference>
<dbReference type="Proteomes" id="UP000091820">
    <property type="component" value="Unassembled WGS sequence"/>
</dbReference>
<reference evidence="8" key="1">
    <citation type="submission" date="2014-03" db="EMBL/GenBank/DDBJ databases">
        <authorList>
            <person name="Aksoy S."/>
            <person name="Warren W."/>
            <person name="Wilson R.K."/>
        </authorList>
    </citation>
    <scope>NUCLEOTIDE SEQUENCE [LARGE SCALE GENOMIC DNA]</scope>
    <source>
        <strain evidence="8">IAEA</strain>
    </source>
</reference>
<sequence>MNNLWNALTRRKTDDVIECESKLARVLNLFDLTALGVGSTLGLGVYVLAGAVAYDKAGPAVTLSFFIAAVASAFAGICYAEFAARVPKAGSAYVYSYVTIGEFVAFTIGWNLILEYVIGTASVASGLSGYFDSLLGKKMSNVLGSALPINIGFLGAYPDFLAFSMVLLLTALLAFGVKESSYLNNIFTSVNLITICIVLIAGSINADPNNWSISADKVPDGFGKGGFMPYGFAGVMAGAAKCFYGFVGFDCIATTGEEAVNPKRNIPLAIVISLIIIFLSYFGVSTVLTMMLPYYDQDPNAPFPTAFESINWYTVKWIVTLGAVFALCTSLLGAMFPLPRVLYAMANDGIIFKKLSTVNDRTQTPLFATIISGIFASIMALIFDLNQLIDMMSIGTLLAYTIVAICVLVLRYEDDLTSDIEENLRITPSTIFRQLFNLDSYRRPTILSSSITKISIVLFAVVCIIWCSLDKVYDFGSTPSIISLSIFAITLILIMIIIVMQPISNIELTFKVPLVPLIPCLSVFANLYLMFQLDVFTWIRFLIWIALGYLAYFIYGISHSTQIQRNRNHAEAAMKLQQHQYTNHAFESDTKRNEINENNVIEKI</sequence>
<dbReference type="Pfam" id="PF13520">
    <property type="entry name" value="AA_permease_2"/>
    <property type="match status" value="1"/>
</dbReference>
<feature type="transmembrane region" description="Helical" evidence="5">
    <location>
        <begin position="268"/>
        <end position="295"/>
    </location>
</feature>
<evidence type="ECO:0000256" key="5">
    <source>
        <dbReference type="SAM" id="Phobius"/>
    </source>
</evidence>
<comment type="subcellular location">
    <subcellularLocation>
        <location evidence="1">Membrane</location>
        <topology evidence="1">Multi-pass membrane protein</topology>
    </subcellularLocation>
</comment>
<dbReference type="GO" id="GO:0000064">
    <property type="term" value="F:L-ornithine transmembrane transporter activity"/>
    <property type="evidence" value="ECO:0007669"/>
    <property type="project" value="TreeGrafter"/>
</dbReference>
<feature type="transmembrane region" description="Helical" evidence="5">
    <location>
        <begin position="92"/>
        <end position="113"/>
    </location>
</feature>
<feature type="domain" description="Cationic amino acid transporter C-terminal" evidence="6">
    <location>
        <begin position="510"/>
        <end position="560"/>
    </location>
</feature>
<evidence type="ECO:0000256" key="4">
    <source>
        <dbReference type="ARBA" id="ARBA00023136"/>
    </source>
</evidence>
<feature type="transmembrane region" description="Helical" evidence="5">
    <location>
        <begin position="32"/>
        <end position="54"/>
    </location>
</feature>
<evidence type="ECO:0000259" key="6">
    <source>
        <dbReference type="Pfam" id="PF13906"/>
    </source>
</evidence>
<dbReference type="AlphaFoldDB" id="A0A1A9WS78"/>
<keyword evidence="3 5" id="KW-1133">Transmembrane helix</keyword>
<dbReference type="PIRSF" id="PIRSF006060">
    <property type="entry name" value="AA_transporter"/>
    <property type="match status" value="1"/>
</dbReference>
<dbReference type="Gene3D" id="1.20.1740.10">
    <property type="entry name" value="Amino acid/polyamine transporter I"/>
    <property type="match status" value="2"/>
</dbReference>
<dbReference type="Pfam" id="PF13906">
    <property type="entry name" value="AA_permease_C"/>
    <property type="match status" value="1"/>
</dbReference>
<dbReference type="GO" id="GO:0061459">
    <property type="term" value="F:L-arginine transmembrane transporter activity"/>
    <property type="evidence" value="ECO:0007669"/>
    <property type="project" value="TreeGrafter"/>
</dbReference>
<feature type="transmembrane region" description="Helical" evidence="5">
    <location>
        <begin position="451"/>
        <end position="469"/>
    </location>
</feature>
<evidence type="ECO:0000313" key="7">
    <source>
        <dbReference type="EnsemblMetazoa" id="GBRI030177-PA"/>
    </source>
</evidence>
<proteinExistence type="predicted"/>
<feature type="transmembrane region" description="Helical" evidence="5">
    <location>
        <begin position="315"/>
        <end position="343"/>
    </location>
</feature>
<keyword evidence="8" id="KW-1185">Reference proteome</keyword>
<evidence type="ECO:0000256" key="1">
    <source>
        <dbReference type="ARBA" id="ARBA00004141"/>
    </source>
</evidence>
<dbReference type="VEuPathDB" id="VectorBase:GBRI030177"/>
<feature type="transmembrane region" description="Helical" evidence="5">
    <location>
        <begin position="512"/>
        <end position="531"/>
    </location>
</feature>
<organism evidence="7 8">
    <name type="scientific">Glossina brevipalpis</name>
    <dbReference type="NCBI Taxonomy" id="37001"/>
    <lineage>
        <taxon>Eukaryota</taxon>
        <taxon>Metazoa</taxon>
        <taxon>Ecdysozoa</taxon>
        <taxon>Arthropoda</taxon>
        <taxon>Hexapoda</taxon>
        <taxon>Insecta</taxon>
        <taxon>Pterygota</taxon>
        <taxon>Neoptera</taxon>
        <taxon>Endopterygota</taxon>
        <taxon>Diptera</taxon>
        <taxon>Brachycera</taxon>
        <taxon>Muscomorpha</taxon>
        <taxon>Hippoboscoidea</taxon>
        <taxon>Glossinidae</taxon>
        <taxon>Glossina</taxon>
    </lineage>
</organism>
<feature type="transmembrane region" description="Helical" evidence="5">
    <location>
        <begin position="226"/>
        <end position="247"/>
    </location>
</feature>
<feature type="transmembrane region" description="Helical" evidence="5">
    <location>
        <begin position="160"/>
        <end position="177"/>
    </location>
</feature>
<feature type="transmembrane region" description="Helical" evidence="5">
    <location>
        <begin position="389"/>
        <end position="410"/>
    </location>
</feature>
<accession>A0A1A9WS78</accession>
<reference evidence="7" key="2">
    <citation type="submission" date="2020-05" db="UniProtKB">
        <authorList>
            <consortium name="EnsemblMetazoa"/>
        </authorList>
    </citation>
    <scope>IDENTIFICATION</scope>
    <source>
        <strain evidence="7">IAEA</strain>
    </source>
</reference>
<name>A0A1A9WS78_9MUSC</name>
<dbReference type="PANTHER" id="PTHR43243">
    <property type="entry name" value="INNER MEMBRANE TRANSPORTER YGJI-RELATED"/>
    <property type="match status" value="1"/>
</dbReference>
<feature type="transmembrane region" description="Helical" evidence="5">
    <location>
        <begin position="364"/>
        <end position="383"/>
    </location>
</feature>
<feature type="transmembrane region" description="Helical" evidence="5">
    <location>
        <begin position="60"/>
        <end position="80"/>
    </location>
</feature>
<dbReference type="FunFam" id="1.20.1740.10:FF:000010">
    <property type="entry name" value="probable cationic amino acid transporter"/>
    <property type="match status" value="1"/>
</dbReference>
<feature type="transmembrane region" description="Helical" evidence="5">
    <location>
        <begin position="537"/>
        <end position="557"/>
    </location>
</feature>
<keyword evidence="2 5" id="KW-0812">Transmembrane</keyword>
<dbReference type="STRING" id="37001.A0A1A9WS78"/>
<dbReference type="GO" id="GO:0005886">
    <property type="term" value="C:plasma membrane"/>
    <property type="evidence" value="ECO:0007669"/>
    <property type="project" value="TreeGrafter"/>
</dbReference>
<feature type="transmembrane region" description="Helical" evidence="5">
    <location>
        <begin position="189"/>
        <end position="206"/>
    </location>
</feature>
<dbReference type="InterPro" id="IPR029485">
    <property type="entry name" value="CAT_C"/>
</dbReference>
<evidence type="ECO:0000256" key="3">
    <source>
        <dbReference type="ARBA" id="ARBA00022989"/>
    </source>
</evidence>
<dbReference type="InterPro" id="IPR002293">
    <property type="entry name" value="AA/rel_permease1"/>
</dbReference>
<evidence type="ECO:0000256" key="2">
    <source>
        <dbReference type="ARBA" id="ARBA00022692"/>
    </source>
</evidence>